<dbReference type="SUPFAM" id="SSF55073">
    <property type="entry name" value="Nucleotide cyclase"/>
    <property type="match status" value="1"/>
</dbReference>
<dbReference type="InterPro" id="IPR043128">
    <property type="entry name" value="Rev_trsase/Diguanyl_cyclase"/>
</dbReference>
<dbReference type="PROSITE" id="PS50883">
    <property type="entry name" value="EAL"/>
    <property type="match status" value="1"/>
</dbReference>
<dbReference type="Gene3D" id="3.30.450.20">
    <property type="entry name" value="PAS domain"/>
    <property type="match status" value="1"/>
</dbReference>
<keyword evidence="6" id="KW-1185">Reference proteome</keyword>
<feature type="transmembrane region" description="Helical" evidence="1">
    <location>
        <begin position="67"/>
        <end position="88"/>
    </location>
</feature>
<dbReference type="CDD" id="cd01948">
    <property type="entry name" value="EAL"/>
    <property type="match status" value="1"/>
</dbReference>
<keyword evidence="1" id="KW-0812">Transmembrane</keyword>
<dbReference type="EMBL" id="JAELXS010000001">
    <property type="protein sequence ID" value="MBJ6120357.1"/>
    <property type="molecule type" value="Genomic_DNA"/>
</dbReference>
<dbReference type="PANTHER" id="PTHR44757:SF2">
    <property type="entry name" value="BIOFILM ARCHITECTURE MAINTENANCE PROTEIN MBAA"/>
    <property type="match status" value="1"/>
</dbReference>
<dbReference type="PROSITE" id="PS50887">
    <property type="entry name" value="GGDEF"/>
    <property type="match status" value="1"/>
</dbReference>
<dbReference type="SUPFAM" id="SSF55785">
    <property type="entry name" value="PYP-like sensor domain (PAS domain)"/>
    <property type="match status" value="1"/>
</dbReference>
<name>A0ABS0XJY9_9SPHN</name>
<gene>
    <name evidence="5" type="ORF">JAO74_00985</name>
</gene>
<dbReference type="NCBIfam" id="TIGR00254">
    <property type="entry name" value="GGDEF"/>
    <property type="match status" value="1"/>
</dbReference>
<comment type="caution">
    <text evidence="5">The sequence shown here is derived from an EMBL/GenBank/DDBJ whole genome shotgun (WGS) entry which is preliminary data.</text>
</comment>
<dbReference type="Gene3D" id="3.20.20.450">
    <property type="entry name" value="EAL domain"/>
    <property type="match status" value="1"/>
</dbReference>
<dbReference type="CDD" id="cd01949">
    <property type="entry name" value="GGDEF"/>
    <property type="match status" value="1"/>
</dbReference>
<dbReference type="PANTHER" id="PTHR44757">
    <property type="entry name" value="DIGUANYLATE CYCLASE DGCP"/>
    <property type="match status" value="1"/>
</dbReference>
<keyword evidence="1" id="KW-1133">Transmembrane helix</keyword>
<dbReference type="InterPro" id="IPR000700">
    <property type="entry name" value="PAS-assoc_C"/>
</dbReference>
<organism evidence="5 6">
    <name type="scientific">Sphingomonas mollis</name>
    <dbReference type="NCBI Taxonomy" id="2795726"/>
    <lineage>
        <taxon>Bacteria</taxon>
        <taxon>Pseudomonadati</taxon>
        <taxon>Pseudomonadota</taxon>
        <taxon>Alphaproteobacteria</taxon>
        <taxon>Sphingomonadales</taxon>
        <taxon>Sphingomonadaceae</taxon>
        <taxon>Sphingomonas</taxon>
    </lineage>
</organism>
<dbReference type="Pfam" id="PF00563">
    <property type="entry name" value="EAL"/>
    <property type="match status" value="1"/>
</dbReference>
<proteinExistence type="predicted"/>
<dbReference type="InterPro" id="IPR052155">
    <property type="entry name" value="Biofilm_reg_signaling"/>
</dbReference>
<dbReference type="InterPro" id="IPR029787">
    <property type="entry name" value="Nucleotide_cyclase"/>
</dbReference>
<dbReference type="RefSeq" id="WP_199035094.1">
    <property type="nucleotide sequence ID" value="NZ_JAELXS010000001.1"/>
</dbReference>
<dbReference type="SUPFAM" id="SSF141868">
    <property type="entry name" value="EAL domain-like"/>
    <property type="match status" value="1"/>
</dbReference>
<feature type="domain" description="PAC" evidence="2">
    <location>
        <begin position="287"/>
        <end position="339"/>
    </location>
</feature>
<dbReference type="SMART" id="SM00267">
    <property type="entry name" value="GGDEF"/>
    <property type="match status" value="1"/>
</dbReference>
<feature type="transmembrane region" description="Helical" evidence="1">
    <location>
        <begin position="127"/>
        <end position="145"/>
    </location>
</feature>
<feature type="transmembrane region" description="Helical" evidence="1">
    <location>
        <begin position="151"/>
        <end position="168"/>
    </location>
</feature>
<dbReference type="SMART" id="SM00052">
    <property type="entry name" value="EAL"/>
    <property type="match status" value="1"/>
</dbReference>
<feature type="domain" description="EAL" evidence="3">
    <location>
        <begin position="513"/>
        <end position="764"/>
    </location>
</feature>
<evidence type="ECO:0000313" key="5">
    <source>
        <dbReference type="EMBL" id="MBJ6120357.1"/>
    </source>
</evidence>
<dbReference type="InterPro" id="IPR001633">
    <property type="entry name" value="EAL_dom"/>
</dbReference>
<feature type="domain" description="GGDEF" evidence="4">
    <location>
        <begin position="371"/>
        <end position="504"/>
    </location>
</feature>
<evidence type="ECO:0000256" key="1">
    <source>
        <dbReference type="SAM" id="Phobius"/>
    </source>
</evidence>
<protein>
    <submittedName>
        <fullName evidence="5">EAL domain-containing protein</fullName>
    </submittedName>
</protein>
<dbReference type="InterPro" id="IPR035919">
    <property type="entry name" value="EAL_sf"/>
</dbReference>
<reference evidence="6" key="1">
    <citation type="submission" date="2020-12" db="EMBL/GenBank/DDBJ databases">
        <title>Hymenobacter sp.</title>
        <authorList>
            <person name="Kim M.K."/>
        </authorList>
    </citation>
    <scope>NUCLEOTIDE SEQUENCE [LARGE SCALE GENOMIC DNA]</scope>
    <source>
        <strain evidence="6">BT553</strain>
    </source>
</reference>
<evidence type="ECO:0000313" key="6">
    <source>
        <dbReference type="Proteomes" id="UP000640426"/>
    </source>
</evidence>
<evidence type="ECO:0000259" key="4">
    <source>
        <dbReference type="PROSITE" id="PS50887"/>
    </source>
</evidence>
<dbReference type="InterPro" id="IPR035965">
    <property type="entry name" value="PAS-like_dom_sf"/>
</dbReference>
<feature type="transmembrane region" description="Helical" evidence="1">
    <location>
        <begin position="100"/>
        <end position="120"/>
    </location>
</feature>
<dbReference type="PROSITE" id="PS50113">
    <property type="entry name" value="PAC"/>
    <property type="match status" value="1"/>
</dbReference>
<evidence type="ECO:0000259" key="2">
    <source>
        <dbReference type="PROSITE" id="PS50113"/>
    </source>
</evidence>
<dbReference type="SUPFAM" id="SSF141371">
    <property type="entry name" value="PilZ domain-like"/>
    <property type="match status" value="1"/>
</dbReference>
<accession>A0ABS0XJY9</accession>
<dbReference type="Gene3D" id="3.30.70.270">
    <property type="match status" value="1"/>
</dbReference>
<keyword evidence="1" id="KW-0472">Membrane</keyword>
<evidence type="ECO:0000259" key="3">
    <source>
        <dbReference type="PROSITE" id="PS50883"/>
    </source>
</evidence>
<dbReference type="Proteomes" id="UP000640426">
    <property type="component" value="Unassembled WGS sequence"/>
</dbReference>
<dbReference type="InterPro" id="IPR000160">
    <property type="entry name" value="GGDEF_dom"/>
</dbReference>
<dbReference type="InterPro" id="IPR009875">
    <property type="entry name" value="PilZ_domain"/>
</dbReference>
<dbReference type="Pfam" id="PF00990">
    <property type="entry name" value="GGDEF"/>
    <property type="match status" value="1"/>
</dbReference>
<dbReference type="Pfam" id="PF07238">
    <property type="entry name" value="PilZ"/>
    <property type="match status" value="1"/>
</dbReference>
<sequence>MQIRASLPPAPPPASLAVLLGVVAGEGDEARTLPRLAQVAASWPLAAVVQGIAVGTGCIADGRSALALSLATLIAAAAAAIMLLAAITPGDWRPHHRVQGMTASAALLAASLLGLLWTAAHAPEGSIQAAATVTLAGAIGMAGLAVHPVRAAILGFGVGLVATMALMVGPSLVLVEALALLLALAIATWRLARHDHATTLAQAGQVDEGQQASKMIAEFEVHGTGWFWEADRQGRVTYLSAKVAAEIAEHDPAPIGRLLTDIFRMDGAVPGTERTLAFHLSSRTSFSDYSVCAMGDRDGSRWWSISGRPVIDDLGRFQGFIGSGSDLTEKRRSEAEITRLALFDGLTGLANRQRMRLSLDKTLAQATGQHRPSALFLMDLDRFKAVNDTLGHQAGDALLKQVAQRLQRGVGESGLVGRLGGDEFQVLLPGMDTREPLATLATDLITALSQPYFIAGTSVTIGCSIGVAIAPHDGEDAETLVRNADLALYAAKADGRGVHRFYHGDMLLGARNRQQLETDLRAALACGDFHLCYQPVVSTADARIVGYEALVRWQHPMRGLVSPADFIPVAEECGLIEGLGEWVLRTACAEAARWPRDVRVAVNVSPIQFANPHLPAIVTSALAQSGLLPDRLELEITEGVFLNDSDDSDRMFRALKNIGVRLALDDFGTGYSSLGYLRTAPFDKIKIDQSFVRGAAQPGNRNAAIIRAIVTLADTLGMETTAEGVEIQDEIDLVRDLGCSHIQGYVYGRPAPAIEVATALGIDPHASPIGFKVSRAPRTRLLRSARIMVHGRPGDVRIRDISTTGAMVDGLALGDQPVGLDVLIELVENQMMAARVRWAEGGRAGLQFAEPIDLSILTVPRQTRRAG</sequence>